<evidence type="ECO:0000256" key="1">
    <source>
        <dbReference type="SAM" id="Phobius"/>
    </source>
</evidence>
<evidence type="ECO:0000313" key="3">
    <source>
        <dbReference type="EMBL" id="OGM09694.1"/>
    </source>
</evidence>
<gene>
    <name evidence="3" type="ORF">A2Y68_03670</name>
</gene>
<evidence type="ECO:0000313" key="4">
    <source>
        <dbReference type="Proteomes" id="UP000176778"/>
    </source>
</evidence>
<dbReference type="AlphaFoldDB" id="A0A1F7X3L8"/>
<dbReference type="Proteomes" id="UP000176778">
    <property type="component" value="Unassembled WGS sequence"/>
</dbReference>
<keyword evidence="1" id="KW-0472">Membrane</keyword>
<dbReference type="EMBL" id="MGFR01000003">
    <property type="protein sequence ID" value="OGM09694.1"/>
    <property type="molecule type" value="Genomic_DNA"/>
</dbReference>
<dbReference type="InterPro" id="IPR018711">
    <property type="entry name" value="NAGPA"/>
</dbReference>
<evidence type="ECO:0000259" key="2">
    <source>
        <dbReference type="Pfam" id="PF09992"/>
    </source>
</evidence>
<dbReference type="Pfam" id="PF09992">
    <property type="entry name" value="NAGPA"/>
    <property type="match status" value="1"/>
</dbReference>
<comment type="caution">
    <text evidence="3">The sequence shown here is derived from an EMBL/GenBank/DDBJ whole genome shotgun (WGS) entry which is preliminary data.</text>
</comment>
<sequence length="317" mass="32731">MKKPLPPLGFIPIPLLILAFALSVGVIFLKVPVKTVSENSEAPIPSPTASVEISSTPTATAVPTATPTVTPTATATPAPTAALATTPPVSGYGKVSVTTDVGVFTVSLGSADIASTRVIVDTASASDCSSNCPVLSLGEYAARNNAYAGINGTYFCPRDYASCAGKENTFDFLVMNKNKTYINSDKNVYSTNPGVIFGDGYVRFVGAIQEWGRDTGPNGVLSNYPLLVSGGNVSFGGNSDPKMGSKGARSFVANKGNLVYIGVVHNATVAESARVLKALGMDNALNLDNGGSTALWWGGYKVGPGRGLPNVILFVLK</sequence>
<keyword evidence="1" id="KW-1133">Transmembrane helix</keyword>
<feature type="domain" description="Phosphodiester glycosidase" evidence="2">
    <location>
        <begin position="144"/>
        <end position="314"/>
    </location>
</feature>
<name>A0A1F7X3L8_9BACT</name>
<keyword evidence="1" id="KW-0812">Transmembrane</keyword>
<organism evidence="3 4">
    <name type="scientific">Candidatus Woesebacteria bacterium RBG_13_46_13</name>
    <dbReference type="NCBI Taxonomy" id="1802479"/>
    <lineage>
        <taxon>Bacteria</taxon>
        <taxon>Candidatus Woeseibacteriota</taxon>
    </lineage>
</organism>
<protein>
    <recommendedName>
        <fullName evidence="2">Phosphodiester glycosidase domain-containing protein</fullName>
    </recommendedName>
</protein>
<feature type="transmembrane region" description="Helical" evidence="1">
    <location>
        <begin position="7"/>
        <end position="29"/>
    </location>
</feature>
<reference evidence="3 4" key="1">
    <citation type="journal article" date="2016" name="Nat. Commun.">
        <title>Thousands of microbial genomes shed light on interconnected biogeochemical processes in an aquifer system.</title>
        <authorList>
            <person name="Anantharaman K."/>
            <person name="Brown C.T."/>
            <person name="Hug L.A."/>
            <person name="Sharon I."/>
            <person name="Castelle C.J."/>
            <person name="Probst A.J."/>
            <person name="Thomas B.C."/>
            <person name="Singh A."/>
            <person name="Wilkins M.J."/>
            <person name="Karaoz U."/>
            <person name="Brodie E.L."/>
            <person name="Williams K.H."/>
            <person name="Hubbard S.S."/>
            <person name="Banfield J.F."/>
        </authorList>
    </citation>
    <scope>NUCLEOTIDE SEQUENCE [LARGE SCALE GENOMIC DNA]</scope>
</reference>
<proteinExistence type="predicted"/>
<dbReference type="STRING" id="1802479.A2Y68_03670"/>
<accession>A0A1F7X3L8</accession>